<organism evidence="9">
    <name type="scientific">Cyprideis torosa</name>
    <dbReference type="NCBI Taxonomy" id="163714"/>
    <lineage>
        <taxon>Eukaryota</taxon>
        <taxon>Metazoa</taxon>
        <taxon>Ecdysozoa</taxon>
        <taxon>Arthropoda</taxon>
        <taxon>Crustacea</taxon>
        <taxon>Oligostraca</taxon>
        <taxon>Ostracoda</taxon>
        <taxon>Podocopa</taxon>
        <taxon>Podocopida</taxon>
        <taxon>Cytherocopina</taxon>
        <taxon>Cytheroidea</taxon>
        <taxon>Cytherideidae</taxon>
        <taxon>Cyprideis</taxon>
    </lineage>
</organism>
<sequence length="865" mass="95462">MGNPKVIDLHLANDFQELKSKARPNKDYSSYHIDNLCRTADKLYEQAQQHEKSGDEEMNYYCLFRFVDMIFLAIKKEKSRGLAGKLGRAFGDGVTKIKYETKLSDSVKKLEDLETRLQARYRLRDEANQLSVEEEKAKLAAEVGAAGKPGVNRATTTGYASNGNPQDKNCGVHVQKGACGYNSIMASELYRILSCSTPSSETMTVLIMDCRKEADFEASHIRTVVKAGNRHQVISIPKAILTPGLTPAQVDKQLPTRSWGPWRSRHDCDLLVVMDWYSNLKKITEETRCLMDTMLKWDQESYKNPPCLLDGGYEKWLHMYPHVTTNSRVSTFPSSSSSIPNGGIMDLSKEVESIGYPDLEDPMVTLPASQRRPALGPSDPYPTVPQINNYMMADLGDSGGGRQMPSLTETDVGLHRSPMGRRLPATPGSSTLPAVPGRGGAWTNGPIITSKPVSPSVNSSRTDIPPKIDRELKPKEITERTLRAQQEQQELSDEALKRLKSVQELSVQREMIRLQKEKQAEEEMRRILQEKEESLLDQIEAMMQSQKKTEEQMASNQAELTRLRAAAVEWERRQGVSMNSSPLAEVDEGKVAHERTLKQKNDEIRRLKAEVKRLQEKQAAEENRTVGGLNLQSGFLPPAEPGVSFSSSKFRDQRVPISKAQLPPSNGGLVIPGGGVIPPWTPSSSSSPQHMPPGPSIRTSPPGRPPSGRPSTASVSRAKDTPDEVGRPSGDGPVLPPSAPECSPSDRDGPHEGGDIGGGSNLRRSYSSPNIAKLNQQSRVYPPSEPQVDLTHTSMPSVDRTLKPPEVRLEELNLNAFRPRDFDAVEGNKSPGLTGLKNLGNTCYMNSTLQCLSATPDFASYFVLS</sequence>
<reference evidence="9" key="1">
    <citation type="submission" date="2020-11" db="EMBL/GenBank/DDBJ databases">
        <authorList>
            <person name="Tran Van P."/>
        </authorList>
    </citation>
    <scope>NUCLEOTIDE SEQUENCE</scope>
</reference>
<feature type="compositionally biased region" description="Polar residues" evidence="8">
    <location>
        <begin position="451"/>
        <end position="462"/>
    </location>
</feature>
<dbReference type="InterPro" id="IPR015063">
    <property type="entry name" value="USP8_dimer"/>
</dbReference>
<keyword evidence="4" id="KW-0645">Protease</keyword>
<dbReference type="SUPFAM" id="SSF52821">
    <property type="entry name" value="Rhodanese/Cell cycle control phosphatase"/>
    <property type="match status" value="1"/>
</dbReference>
<evidence type="ECO:0000313" key="9">
    <source>
        <dbReference type="EMBL" id="CAD7233363.1"/>
    </source>
</evidence>
<dbReference type="SUPFAM" id="SSF140856">
    <property type="entry name" value="USP8 N-terminal domain-like"/>
    <property type="match status" value="1"/>
</dbReference>
<dbReference type="GO" id="GO:0016579">
    <property type="term" value="P:protein deubiquitination"/>
    <property type="evidence" value="ECO:0007669"/>
    <property type="project" value="InterPro"/>
</dbReference>
<name>A0A7R8ZR73_9CRUS</name>
<feature type="region of interest" description="Disordered" evidence="8">
    <location>
        <begin position="448"/>
        <end position="467"/>
    </location>
</feature>
<feature type="compositionally biased region" description="Polar residues" evidence="8">
    <location>
        <begin position="762"/>
        <end position="779"/>
    </location>
</feature>
<dbReference type="InterPro" id="IPR038765">
    <property type="entry name" value="Papain-like_cys_pep_sf"/>
</dbReference>
<evidence type="ECO:0000256" key="5">
    <source>
        <dbReference type="ARBA" id="ARBA00022786"/>
    </source>
</evidence>
<evidence type="ECO:0000256" key="2">
    <source>
        <dbReference type="ARBA" id="ARBA00009085"/>
    </source>
</evidence>
<dbReference type="InterPro" id="IPR001763">
    <property type="entry name" value="Rhodanese-like_dom"/>
</dbReference>
<dbReference type="SUPFAM" id="SSF54001">
    <property type="entry name" value="Cysteine proteinases"/>
    <property type="match status" value="1"/>
</dbReference>
<keyword evidence="7" id="KW-0788">Thiol protease</keyword>
<dbReference type="GO" id="GO:0004843">
    <property type="term" value="F:cysteine-type deubiquitinase activity"/>
    <property type="evidence" value="ECO:0007669"/>
    <property type="project" value="UniProtKB-EC"/>
</dbReference>
<dbReference type="InterPro" id="IPR050185">
    <property type="entry name" value="Ub_carboxyl-term_hydrolase"/>
</dbReference>
<dbReference type="InterPro" id="IPR001394">
    <property type="entry name" value="Peptidase_C19_UCH"/>
</dbReference>
<evidence type="ECO:0000256" key="4">
    <source>
        <dbReference type="ARBA" id="ARBA00022670"/>
    </source>
</evidence>
<dbReference type="PROSITE" id="PS50235">
    <property type="entry name" value="USP_3"/>
    <property type="match status" value="1"/>
</dbReference>
<dbReference type="Pfam" id="PF00443">
    <property type="entry name" value="UCH"/>
    <property type="match status" value="1"/>
</dbReference>
<dbReference type="EMBL" id="OB666130">
    <property type="protein sequence ID" value="CAD7233363.1"/>
    <property type="molecule type" value="Genomic_DNA"/>
</dbReference>
<dbReference type="InterPro" id="IPR018200">
    <property type="entry name" value="USP_CS"/>
</dbReference>
<dbReference type="PANTHER" id="PTHR21646:SF24">
    <property type="entry name" value="UBIQUITIN CARBOXYL-TERMINAL HYDROLASE"/>
    <property type="match status" value="1"/>
</dbReference>
<dbReference type="Pfam" id="PF08969">
    <property type="entry name" value="USP8_dimer"/>
    <property type="match status" value="1"/>
</dbReference>
<evidence type="ECO:0000256" key="7">
    <source>
        <dbReference type="ARBA" id="ARBA00022807"/>
    </source>
</evidence>
<dbReference type="PROSITE" id="PS00972">
    <property type="entry name" value="USP_1"/>
    <property type="match status" value="1"/>
</dbReference>
<dbReference type="InterPro" id="IPR036873">
    <property type="entry name" value="Rhodanese-like_dom_sf"/>
</dbReference>
<dbReference type="PROSITE" id="PS50206">
    <property type="entry name" value="RHODANESE_3"/>
    <property type="match status" value="1"/>
</dbReference>
<feature type="region of interest" description="Disordered" evidence="8">
    <location>
        <begin position="616"/>
        <end position="800"/>
    </location>
</feature>
<dbReference type="Gene3D" id="3.40.250.10">
    <property type="entry name" value="Rhodanese-like domain"/>
    <property type="match status" value="1"/>
</dbReference>
<feature type="compositionally biased region" description="Basic and acidic residues" evidence="8">
    <location>
        <begin position="744"/>
        <end position="754"/>
    </location>
</feature>
<gene>
    <name evidence="9" type="ORF">CTOB1V02_LOCUS11185</name>
</gene>
<evidence type="ECO:0000256" key="8">
    <source>
        <dbReference type="SAM" id="MobiDB-lite"/>
    </source>
</evidence>
<dbReference type="OrthoDB" id="292964at2759"/>
<protein>
    <recommendedName>
        <fullName evidence="3">ubiquitinyl hydrolase 1</fullName>
        <ecNumber evidence="3">3.4.19.12</ecNumber>
    </recommendedName>
</protein>
<dbReference type="GO" id="GO:0006508">
    <property type="term" value="P:proteolysis"/>
    <property type="evidence" value="ECO:0007669"/>
    <property type="project" value="UniProtKB-KW"/>
</dbReference>
<evidence type="ECO:0000256" key="6">
    <source>
        <dbReference type="ARBA" id="ARBA00022801"/>
    </source>
</evidence>
<keyword evidence="6" id="KW-0378">Hydrolase</keyword>
<feature type="compositionally biased region" description="Basic and acidic residues" evidence="8">
    <location>
        <begin position="717"/>
        <end position="726"/>
    </location>
</feature>
<dbReference type="Gene3D" id="3.90.70.10">
    <property type="entry name" value="Cysteine proteinases"/>
    <property type="match status" value="1"/>
</dbReference>
<dbReference type="EC" id="3.4.19.12" evidence="3"/>
<accession>A0A7R8ZR73</accession>
<evidence type="ECO:0000256" key="3">
    <source>
        <dbReference type="ARBA" id="ARBA00012759"/>
    </source>
</evidence>
<feature type="non-terminal residue" evidence="9">
    <location>
        <position position="865"/>
    </location>
</feature>
<feature type="region of interest" description="Disordered" evidence="8">
    <location>
        <begin position="411"/>
        <end position="438"/>
    </location>
</feature>
<dbReference type="Gene3D" id="1.20.58.80">
    <property type="entry name" value="Phosphotransferase system, lactose/cellobiose-type IIA subunit"/>
    <property type="match status" value="1"/>
</dbReference>
<dbReference type="InterPro" id="IPR028889">
    <property type="entry name" value="USP"/>
</dbReference>
<proteinExistence type="inferred from homology"/>
<dbReference type="PANTHER" id="PTHR21646">
    <property type="entry name" value="UBIQUITIN CARBOXYL-TERMINAL HYDROLASE"/>
    <property type="match status" value="1"/>
</dbReference>
<keyword evidence="5" id="KW-0833">Ubl conjugation pathway</keyword>
<dbReference type="AlphaFoldDB" id="A0A7R8ZR73"/>
<evidence type="ECO:0000256" key="1">
    <source>
        <dbReference type="ARBA" id="ARBA00000707"/>
    </source>
</evidence>
<comment type="similarity">
    <text evidence="2">Belongs to the peptidase C19 family.</text>
</comment>
<comment type="catalytic activity">
    <reaction evidence="1">
        <text>Thiol-dependent hydrolysis of ester, thioester, amide, peptide and isopeptide bonds formed by the C-terminal Gly of ubiquitin (a 76-residue protein attached to proteins as an intracellular targeting signal).</text>
        <dbReference type="EC" id="3.4.19.12"/>
    </reaction>
</comment>